<evidence type="ECO:0000313" key="18">
    <source>
        <dbReference type="Proteomes" id="UP000768163"/>
    </source>
</evidence>
<sequence length="688" mass="75891">METINVTNKNKNSDSITLKLNKTEKKVVLEISGGKTYEYILKEENGKLNIYEGKIQANIVENIEDINPEIFEKYVTTMEIPIPKKTIDQVIGQYKAVDIIKNAAIQRRHIMLIGDPGTGKSMLAKAMAELLPVEELVDILSFRNFEDENNPKIKVVKAGEGKKNVKKFAENTRTSSSGESKTFLYIIVFFIIPLAIYFYAMTHYIQIDSTIIFAPMLVGMFLLLFQGMNFRQMMGVPTRGNVPKVIVDNANKKHAPFFDATGSHAGALFGDVKHDPLQSGGLGTPPHLRVVAGMIHKANKGLLYIDEISTLGKSQADLLTAMQEKQLSITGRSEMSSGAMVMSDPVPCDFILVAAGNLVDMEHVHPALRSRIRGYGYEIYLDNTMQDTIDNRRKLVRFVAQEVIKDGKIPHFTKESVDVIIREAERRAGMKGKLTLIFRELGGLIRASGDLAIKRKHKFVEVNDVFDAKKIARTLEGQIGDIYMDKRKEYEVILTKGISVGRANGLAVFGDVGMVLPIVAEVSPSSSEGTGQIIATGKLGEIAKEAITNVSAIIKIFMGKEISNYDIHVQFLQTYEGVEGDSASIAVTIAMISALEHVGIYQEVAITGSLTVRGEVLPVGGITQKIEAAINAGLKGVIIPKSNEKDVLLEKRYEGKIKIIPVTTIVDVIKYAFKDNKKIMEKINKAAN</sequence>
<dbReference type="InterPro" id="IPR008269">
    <property type="entry name" value="Lon_proteolytic"/>
</dbReference>
<dbReference type="NCBIfam" id="TIGR00764">
    <property type="entry name" value="lon_rel"/>
    <property type="match status" value="1"/>
</dbReference>
<dbReference type="PANTHER" id="PTHR10046">
    <property type="entry name" value="ATP DEPENDENT LON PROTEASE FAMILY MEMBER"/>
    <property type="match status" value="1"/>
</dbReference>
<keyword evidence="9 14" id="KW-0720">Serine protease</keyword>
<dbReference type="GO" id="GO:0030163">
    <property type="term" value="P:protein catabolic process"/>
    <property type="evidence" value="ECO:0007669"/>
    <property type="project" value="UniProtKB-UniRule"/>
</dbReference>
<name>A0A8J7YRP8_9ARCH</name>
<evidence type="ECO:0000313" key="16">
    <source>
        <dbReference type="EMBL" id="NCN64901.1"/>
    </source>
</evidence>
<dbReference type="Proteomes" id="UP000768163">
    <property type="component" value="Unassembled WGS sequence"/>
</dbReference>
<dbReference type="PRINTS" id="PR00830">
    <property type="entry name" value="ENDOLAPTASE"/>
</dbReference>
<dbReference type="PROSITE" id="PS51786">
    <property type="entry name" value="LON_PROTEOLYTIC"/>
    <property type="match status" value="1"/>
</dbReference>
<accession>A0A8J7YRP8</accession>
<dbReference type="InterPro" id="IPR020568">
    <property type="entry name" value="Ribosomal_Su5_D2-typ_SF"/>
</dbReference>
<evidence type="ECO:0000256" key="5">
    <source>
        <dbReference type="ARBA" id="ARBA00022670"/>
    </source>
</evidence>
<dbReference type="InterPro" id="IPR003593">
    <property type="entry name" value="AAA+_ATPase"/>
</dbReference>
<dbReference type="SMART" id="SM00382">
    <property type="entry name" value="AAA"/>
    <property type="match status" value="1"/>
</dbReference>
<feature type="domain" description="Lon proteolytic" evidence="15">
    <location>
        <begin position="497"/>
        <end position="675"/>
    </location>
</feature>
<dbReference type="SUPFAM" id="SSF54211">
    <property type="entry name" value="Ribosomal protein S5 domain 2-like"/>
    <property type="match status" value="1"/>
</dbReference>
<dbReference type="InterPro" id="IPR002078">
    <property type="entry name" value="Sigma_54_int"/>
</dbReference>
<dbReference type="Pfam" id="PF05362">
    <property type="entry name" value="Lon_C"/>
    <property type="match status" value="1"/>
</dbReference>
<dbReference type="InterPro" id="IPR027417">
    <property type="entry name" value="P-loop_NTPase"/>
</dbReference>
<evidence type="ECO:0000256" key="11">
    <source>
        <dbReference type="ARBA" id="ARBA00022989"/>
    </source>
</evidence>
<dbReference type="Pfam" id="PF01078">
    <property type="entry name" value="Mg_chelatase"/>
    <property type="match status" value="1"/>
</dbReference>
<dbReference type="SUPFAM" id="SSF52540">
    <property type="entry name" value="P-loop containing nucleoside triphosphate hydrolases"/>
    <property type="match status" value="1"/>
</dbReference>
<keyword evidence="6 14" id="KW-0812">Transmembrane</keyword>
<dbReference type="EC" id="3.4.21.-" evidence="14"/>
<evidence type="ECO:0000313" key="17">
    <source>
        <dbReference type="EMBL" id="NCS91000.1"/>
    </source>
</evidence>
<evidence type="ECO:0000256" key="14">
    <source>
        <dbReference type="RuleBase" id="RU369001"/>
    </source>
</evidence>
<keyword evidence="7 14" id="KW-0547">Nucleotide-binding</keyword>
<dbReference type="GO" id="GO:0006355">
    <property type="term" value="P:regulation of DNA-templated transcription"/>
    <property type="evidence" value="ECO:0007669"/>
    <property type="project" value="InterPro"/>
</dbReference>
<evidence type="ECO:0000256" key="10">
    <source>
        <dbReference type="ARBA" id="ARBA00022840"/>
    </source>
</evidence>
<keyword evidence="11 14" id="KW-1133">Transmembrane helix</keyword>
<evidence type="ECO:0000256" key="9">
    <source>
        <dbReference type="ARBA" id="ARBA00022825"/>
    </source>
</evidence>
<evidence type="ECO:0000256" key="7">
    <source>
        <dbReference type="ARBA" id="ARBA00022741"/>
    </source>
</evidence>
<dbReference type="GO" id="GO:0004176">
    <property type="term" value="F:ATP-dependent peptidase activity"/>
    <property type="evidence" value="ECO:0007669"/>
    <property type="project" value="UniProtKB-UniRule"/>
</dbReference>
<keyword evidence="8 14" id="KW-0378">Hydrolase</keyword>
<evidence type="ECO:0000256" key="13">
    <source>
        <dbReference type="ARBA" id="ARBA00026070"/>
    </source>
</evidence>
<dbReference type="EMBL" id="JAACQH010000014">
    <property type="protein sequence ID" value="NCS91000.1"/>
    <property type="molecule type" value="Genomic_DNA"/>
</dbReference>
<dbReference type="Gene3D" id="1.10.8.60">
    <property type="match status" value="1"/>
</dbReference>
<dbReference type="AlphaFoldDB" id="A0A8J7YRP8"/>
<evidence type="ECO:0000256" key="3">
    <source>
        <dbReference type="ARBA" id="ARBA00022016"/>
    </source>
</evidence>
<comment type="function">
    <text evidence="14">ATP-dependent serine protease that mediates the selective degradation of mutant and abnormal proteins as well as certain short-lived regulatory proteins. Degrades polypeptides processively.</text>
</comment>
<comment type="subcellular location">
    <subcellularLocation>
        <location evidence="1 14">Cell membrane</location>
        <topology evidence="1 14">Multi-pass membrane protein</topology>
    </subcellularLocation>
</comment>
<evidence type="ECO:0000256" key="8">
    <source>
        <dbReference type="ARBA" id="ARBA00022801"/>
    </source>
</evidence>
<comment type="similarity">
    <text evidence="2 14">Belongs to the peptidase S16 family. Archaeal LonB subfamily.</text>
</comment>
<keyword evidence="4 14" id="KW-1003">Cell membrane</keyword>
<dbReference type="Proteomes" id="UP000738826">
    <property type="component" value="Unassembled WGS sequence"/>
</dbReference>
<dbReference type="GO" id="GO:0006508">
    <property type="term" value="P:proteolysis"/>
    <property type="evidence" value="ECO:0007669"/>
    <property type="project" value="UniProtKB-KW"/>
</dbReference>
<dbReference type="GO" id="GO:0005886">
    <property type="term" value="C:plasma membrane"/>
    <property type="evidence" value="ECO:0007669"/>
    <property type="project" value="UniProtKB-SubCell"/>
</dbReference>
<feature type="transmembrane region" description="Helical" evidence="14">
    <location>
        <begin position="206"/>
        <end position="225"/>
    </location>
</feature>
<keyword evidence="12 14" id="KW-0472">Membrane</keyword>
<dbReference type="InterPro" id="IPR000523">
    <property type="entry name" value="Mg_chelatse_chII-like_cat_dom"/>
</dbReference>
<reference evidence="16" key="1">
    <citation type="submission" date="2019-11" db="EMBL/GenBank/DDBJ databases">
        <title>Lipid analysis of CO2-rich subsurface aquifers suggests an autotrophy-based deep biosphere with lysolipids enriched in CPR bacteria.</title>
        <authorList>
            <person name="Probst A.J."/>
            <person name="Elling F.J."/>
            <person name="Castelle C.J."/>
            <person name="Zhu Q."/>
            <person name="Elvert M."/>
            <person name="Birarda G."/>
            <person name="Holman H.-Y."/>
            <person name="Lane K.R."/>
            <person name="Ladd B."/>
            <person name="Ryan M.C."/>
            <person name="Woyke T."/>
            <person name="Hinrichs K.-U."/>
            <person name="Banfield J.F."/>
        </authorList>
    </citation>
    <scope>NUCLEOTIDE SEQUENCE</scope>
    <source>
        <strain evidence="16">CG_2015-01_33_1645</strain>
        <strain evidence="17">CG_2015-04_33_537</strain>
    </source>
</reference>
<comment type="subunit">
    <text evidence="13 14">Homohexamer. Organized in a ring with a central cavity.</text>
</comment>
<evidence type="ECO:0000256" key="12">
    <source>
        <dbReference type="ARBA" id="ARBA00023136"/>
    </source>
</evidence>
<proteinExistence type="inferred from homology"/>
<comment type="caution">
    <text evidence="16">The sequence shown here is derived from an EMBL/GenBank/DDBJ whole genome shotgun (WGS) entry which is preliminary data.</text>
</comment>
<dbReference type="InterPro" id="IPR027065">
    <property type="entry name" value="Lon_Prtase"/>
</dbReference>
<dbReference type="Gene3D" id="3.40.50.300">
    <property type="entry name" value="P-loop containing nucleotide triphosphate hydrolases"/>
    <property type="match status" value="1"/>
</dbReference>
<dbReference type="Gene3D" id="3.30.230.10">
    <property type="match status" value="1"/>
</dbReference>
<keyword evidence="5 14" id="KW-0645">Protease</keyword>
<dbReference type="Pfam" id="PF00158">
    <property type="entry name" value="Sigma54_activat"/>
    <property type="match status" value="1"/>
</dbReference>
<feature type="transmembrane region" description="Helical" evidence="14">
    <location>
        <begin position="182"/>
        <end position="200"/>
    </location>
</feature>
<dbReference type="GO" id="GO:0005524">
    <property type="term" value="F:ATP binding"/>
    <property type="evidence" value="ECO:0007669"/>
    <property type="project" value="UniProtKB-UniRule"/>
</dbReference>
<dbReference type="InterPro" id="IPR014721">
    <property type="entry name" value="Ribsml_uS5_D2-typ_fold_subgr"/>
</dbReference>
<evidence type="ECO:0000259" key="15">
    <source>
        <dbReference type="PROSITE" id="PS51786"/>
    </source>
</evidence>
<dbReference type="InterPro" id="IPR004663">
    <property type="entry name" value="Lon_arc"/>
</dbReference>
<evidence type="ECO:0000256" key="4">
    <source>
        <dbReference type="ARBA" id="ARBA00022475"/>
    </source>
</evidence>
<dbReference type="EMBL" id="JAACVF010000056">
    <property type="protein sequence ID" value="NCN64901.1"/>
    <property type="molecule type" value="Genomic_DNA"/>
</dbReference>
<evidence type="ECO:0000256" key="6">
    <source>
        <dbReference type="ARBA" id="ARBA00022692"/>
    </source>
</evidence>
<evidence type="ECO:0000256" key="1">
    <source>
        <dbReference type="ARBA" id="ARBA00004651"/>
    </source>
</evidence>
<keyword evidence="10 14" id="KW-0067">ATP-binding</keyword>
<organism evidence="16 18">
    <name type="scientific">Candidatus Altarchaeum hamiconexum</name>
    <dbReference type="NCBI Taxonomy" id="1803513"/>
    <lineage>
        <taxon>Archaea</taxon>
        <taxon>Candidatus Altarchaeota</taxon>
        <taxon>Candidatus Altiarchaeia</taxon>
        <taxon>Candidatus Altarchaeales</taxon>
        <taxon>Candidatus Altarchaeaceae</taxon>
        <taxon>Candidatus Altarchaeum</taxon>
    </lineage>
</organism>
<evidence type="ECO:0000256" key="2">
    <source>
        <dbReference type="ARBA" id="ARBA00009579"/>
    </source>
</evidence>
<gene>
    <name evidence="16" type="primary">lonB</name>
    <name evidence="17" type="ORF">GW779_01050</name>
    <name evidence="16" type="ORF">GW910_02330</name>
</gene>
<protein>
    <recommendedName>
        <fullName evidence="3 14">Archaeal Lon protease</fullName>
        <ecNumber evidence="14">3.4.21.-</ecNumber>
    </recommendedName>
    <alternativeName>
        <fullName evidence="14">ATP-dependent protease La homolog</fullName>
    </alternativeName>
</protein>
<dbReference type="GO" id="GO:0004252">
    <property type="term" value="F:serine-type endopeptidase activity"/>
    <property type="evidence" value="ECO:0007669"/>
    <property type="project" value="UniProtKB-UniRule"/>
</dbReference>